<keyword evidence="10" id="KW-1207">Sterol metabolism</keyword>
<keyword evidence="3" id="KW-0444">Lipid biosynthesis</keyword>
<dbReference type="GO" id="GO:0004769">
    <property type="term" value="F:steroid Delta-isomerase activity"/>
    <property type="evidence" value="ECO:0007669"/>
    <property type="project" value="TreeGrafter"/>
</dbReference>
<keyword evidence="7" id="KW-0756">Sterol biosynthesis</keyword>
<evidence type="ECO:0000256" key="2">
    <source>
        <dbReference type="ARBA" id="ARBA00008337"/>
    </source>
</evidence>
<accession>A0AA35S5I3</accession>
<dbReference type="GO" id="GO:0006695">
    <property type="term" value="P:cholesterol biosynthetic process"/>
    <property type="evidence" value="ECO:0007669"/>
    <property type="project" value="TreeGrafter"/>
</dbReference>
<feature type="transmembrane region" description="Helical" evidence="13">
    <location>
        <begin position="105"/>
        <end position="124"/>
    </location>
</feature>
<dbReference type="PANTHER" id="PTHR14207">
    <property type="entry name" value="STEROL ISOMERASE"/>
    <property type="match status" value="1"/>
</dbReference>
<dbReference type="GO" id="GO:0000247">
    <property type="term" value="F:C-8 sterol isomerase activity"/>
    <property type="evidence" value="ECO:0007669"/>
    <property type="project" value="TreeGrafter"/>
</dbReference>
<feature type="domain" description="EXPERA" evidence="14">
    <location>
        <begin position="86"/>
        <end position="204"/>
    </location>
</feature>
<evidence type="ECO:0000313" key="16">
    <source>
        <dbReference type="Proteomes" id="UP001174909"/>
    </source>
</evidence>
<protein>
    <submittedName>
        <fullName evidence="15">Emopamil-binding protein-like</fullName>
    </submittedName>
</protein>
<evidence type="ECO:0000256" key="7">
    <source>
        <dbReference type="ARBA" id="ARBA00023011"/>
    </source>
</evidence>
<dbReference type="GO" id="GO:0047750">
    <property type="term" value="F:cholestenol delta-isomerase activity"/>
    <property type="evidence" value="ECO:0007669"/>
    <property type="project" value="InterPro"/>
</dbReference>
<keyword evidence="4 13" id="KW-0812">Transmembrane</keyword>
<dbReference type="PANTHER" id="PTHR14207:SF0">
    <property type="entry name" value="3-BETA-HYDROXYSTEROID-DELTA(8),DELTA(7)-ISOMERASE"/>
    <property type="match status" value="1"/>
</dbReference>
<dbReference type="GO" id="GO:0005783">
    <property type="term" value="C:endoplasmic reticulum"/>
    <property type="evidence" value="ECO:0007669"/>
    <property type="project" value="TreeGrafter"/>
</dbReference>
<evidence type="ECO:0000256" key="3">
    <source>
        <dbReference type="ARBA" id="ARBA00022516"/>
    </source>
</evidence>
<organism evidence="15 16">
    <name type="scientific">Geodia barretti</name>
    <name type="common">Barrett's horny sponge</name>
    <dbReference type="NCBI Taxonomy" id="519541"/>
    <lineage>
        <taxon>Eukaryota</taxon>
        <taxon>Metazoa</taxon>
        <taxon>Porifera</taxon>
        <taxon>Demospongiae</taxon>
        <taxon>Heteroscleromorpha</taxon>
        <taxon>Tetractinellida</taxon>
        <taxon>Astrophorina</taxon>
        <taxon>Geodiidae</taxon>
        <taxon>Geodia</taxon>
    </lineage>
</organism>
<evidence type="ECO:0000256" key="4">
    <source>
        <dbReference type="ARBA" id="ARBA00022692"/>
    </source>
</evidence>
<dbReference type="InterPro" id="IPR007905">
    <property type="entry name" value="EBP"/>
</dbReference>
<dbReference type="Proteomes" id="UP001174909">
    <property type="component" value="Unassembled WGS sequence"/>
</dbReference>
<gene>
    <name evidence="15" type="ORF">GBAR_LOCUS13484</name>
</gene>
<dbReference type="InterPro" id="IPR033118">
    <property type="entry name" value="EXPERA"/>
</dbReference>
<evidence type="ECO:0000256" key="6">
    <source>
        <dbReference type="ARBA" id="ARBA00022989"/>
    </source>
</evidence>
<dbReference type="AlphaFoldDB" id="A0AA35S5I3"/>
<keyword evidence="16" id="KW-1185">Reference proteome</keyword>
<sequence length="221" mass="25647">MAGMDYMKLPNLVGLQNFTRDLNYAGLTSEGWDDPFNLLPPSLLLFCLATVGRPRGPLAFWVLLNTVLIHPMDFFVGALGRGPKYLSDEYAVMDTRYWPLDDPTVAWISYLELAVYVPLGYFWYKGVVEGKWFQHFHALLVSTFQLMGCILYLGCEWHCNFSHLPSPDWPWPRFDSYLKIKYFWLIFVGCNGVWIVVPLLVYWHTFSEMSKLPTTAKSKKH</sequence>
<feature type="transmembrane region" description="Helical" evidence="13">
    <location>
        <begin position="182"/>
        <end position="203"/>
    </location>
</feature>
<keyword evidence="12" id="KW-0413">Isomerase</keyword>
<evidence type="ECO:0000256" key="9">
    <source>
        <dbReference type="ARBA" id="ARBA00023136"/>
    </source>
</evidence>
<feature type="transmembrane region" description="Helical" evidence="13">
    <location>
        <begin position="58"/>
        <end position="80"/>
    </location>
</feature>
<evidence type="ECO:0000256" key="5">
    <source>
        <dbReference type="ARBA" id="ARBA00022955"/>
    </source>
</evidence>
<proteinExistence type="inferred from homology"/>
<feature type="transmembrane region" description="Helical" evidence="13">
    <location>
        <begin position="136"/>
        <end position="154"/>
    </location>
</feature>
<evidence type="ECO:0000259" key="14">
    <source>
        <dbReference type="Pfam" id="PF05241"/>
    </source>
</evidence>
<evidence type="ECO:0000256" key="13">
    <source>
        <dbReference type="SAM" id="Phobius"/>
    </source>
</evidence>
<comment type="similarity">
    <text evidence="2">Belongs to the EBP family.</text>
</comment>
<comment type="caution">
    <text evidence="15">The sequence shown here is derived from an EMBL/GenBank/DDBJ whole genome shotgun (WGS) entry which is preliminary data.</text>
</comment>
<keyword evidence="11" id="KW-0753">Steroid metabolism</keyword>
<dbReference type="Pfam" id="PF05241">
    <property type="entry name" value="EBP"/>
    <property type="match status" value="1"/>
</dbReference>
<keyword evidence="9 13" id="KW-0472">Membrane</keyword>
<comment type="subcellular location">
    <subcellularLocation>
        <location evidence="1">Membrane</location>
        <topology evidence="1">Multi-pass membrane protein</topology>
    </subcellularLocation>
</comment>
<evidence type="ECO:0000256" key="11">
    <source>
        <dbReference type="ARBA" id="ARBA00023221"/>
    </source>
</evidence>
<evidence type="ECO:0000256" key="8">
    <source>
        <dbReference type="ARBA" id="ARBA00023098"/>
    </source>
</evidence>
<evidence type="ECO:0000313" key="15">
    <source>
        <dbReference type="EMBL" id="CAI8023028.1"/>
    </source>
</evidence>
<dbReference type="EMBL" id="CASHTH010001989">
    <property type="protein sequence ID" value="CAI8023028.1"/>
    <property type="molecule type" value="Genomic_DNA"/>
</dbReference>
<keyword evidence="8" id="KW-0443">Lipid metabolism</keyword>
<reference evidence="15" key="1">
    <citation type="submission" date="2023-03" db="EMBL/GenBank/DDBJ databases">
        <authorList>
            <person name="Steffen K."/>
            <person name="Cardenas P."/>
        </authorList>
    </citation>
    <scope>NUCLEOTIDE SEQUENCE</scope>
</reference>
<evidence type="ECO:0000256" key="1">
    <source>
        <dbReference type="ARBA" id="ARBA00004141"/>
    </source>
</evidence>
<evidence type="ECO:0000256" key="10">
    <source>
        <dbReference type="ARBA" id="ARBA00023166"/>
    </source>
</evidence>
<evidence type="ECO:0000256" key="12">
    <source>
        <dbReference type="ARBA" id="ARBA00023235"/>
    </source>
</evidence>
<keyword evidence="6 13" id="KW-1133">Transmembrane helix</keyword>
<name>A0AA35S5I3_GEOBA</name>
<dbReference type="GO" id="GO:0016020">
    <property type="term" value="C:membrane"/>
    <property type="evidence" value="ECO:0007669"/>
    <property type="project" value="UniProtKB-SubCell"/>
</dbReference>
<keyword evidence="5" id="KW-0752">Steroid biosynthesis</keyword>